<feature type="transmembrane region" description="Helical" evidence="1">
    <location>
        <begin position="104"/>
        <end position="122"/>
    </location>
</feature>
<evidence type="ECO:0000313" key="2">
    <source>
        <dbReference type="EMBL" id="KAI0307450.1"/>
    </source>
</evidence>
<protein>
    <submittedName>
        <fullName evidence="2">Uncharacterized protein</fullName>
    </submittedName>
</protein>
<sequence length="152" mass="17490">MNRGEKKKKRKVEIRREIRIRNGSPRFFALVDLLFSVLLLLLLLLCVVCVVWCVCQTEPPWACGLTHTPPSFSFGAVSWLFTFIDFFVICRVRVDGRWRGGQGRVAASLLSSIIIIIIFDGLSTSEREPKKKKRSFLHTHPPMNEKKIFNLT</sequence>
<dbReference type="Proteomes" id="UP001203297">
    <property type="component" value="Unassembled WGS sequence"/>
</dbReference>
<name>A0AAD4MCC2_9AGAM</name>
<keyword evidence="1" id="KW-0472">Membrane</keyword>
<keyword evidence="3" id="KW-1185">Reference proteome</keyword>
<organism evidence="2 3">
    <name type="scientific">Multifurca ochricompacta</name>
    <dbReference type="NCBI Taxonomy" id="376703"/>
    <lineage>
        <taxon>Eukaryota</taxon>
        <taxon>Fungi</taxon>
        <taxon>Dikarya</taxon>
        <taxon>Basidiomycota</taxon>
        <taxon>Agaricomycotina</taxon>
        <taxon>Agaricomycetes</taxon>
        <taxon>Russulales</taxon>
        <taxon>Russulaceae</taxon>
        <taxon>Multifurca</taxon>
    </lineage>
</organism>
<gene>
    <name evidence="2" type="ORF">B0F90DRAFT_8477</name>
</gene>
<dbReference type="AlphaFoldDB" id="A0AAD4MCC2"/>
<evidence type="ECO:0000313" key="3">
    <source>
        <dbReference type="Proteomes" id="UP001203297"/>
    </source>
</evidence>
<proteinExistence type="predicted"/>
<comment type="caution">
    <text evidence="2">The sequence shown here is derived from an EMBL/GenBank/DDBJ whole genome shotgun (WGS) entry which is preliminary data.</text>
</comment>
<evidence type="ECO:0000256" key="1">
    <source>
        <dbReference type="SAM" id="Phobius"/>
    </source>
</evidence>
<reference evidence="2" key="1">
    <citation type="journal article" date="2022" name="New Phytol.">
        <title>Evolutionary transition to the ectomycorrhizal habit in the genomes of a hyperdiverse lineage of mushroom-forming fungi.</title>
        <authorList>
            <person name="Looney B."/>
            <person name="Miyauchi S."/>
            <person name="Morin E."/>
            <person name="Drula E."/>
            <person name="Courty P.E."/>
            <person name="Kohler A."/>
            <person name="Kuo A."/>
            <person name="LaButti K."/>
            <person name="Pangilinan J."/>
            <person name="Lipzen A."/>
            <person name="Riley R."/>
            <person name="Andreopoulos W."/>
            <person name="He G."/>
            <person name="Johnson J."/>
            <person name="Nolan M."/>
            <person name="Tritt A."/>
            <person name="Barry K.W."/>
            <person name="Grigoriev I.V."/>
            <person name="Nagy L.G."/>
            <person name="Hibbett D."/>
            <person name="Henrissat B."/>
            <person name="Matheny P.B."/>
            <person name="Labbe J."/>
            <person name="Martin F.M."/>
        </authorList>
    </citation>
    <scope>NUCLEOTIDE SEQUENCE</scope>
    <source>
        <strain evidence="2">BPL690</strain>
    </source>
</reference>
<keyword evidence="1" id="KW-0812">Transmembrane</keyword>
<accession>A0AAD4MCC2</accession>
<feature type="transmembrane region" description="Helical" evidence="1">
    <location>
        <begin position="72"/>
        <end position="92"/>
    </location>
</feature>
<keyword evidence="1" id="KW-1133">Transmembrane helix</keyword>
<dbReference type="EMBL" id="WTXG01000001">
    <property type="protein sequence ID" value="KAI0307450.1"/>
    <property type="molecule type" value="Genomic_DNA"/>
</dbReference>